<dbReference type="Proteomes" id="UP001252270">
    <property type="component" value="Unassembled WGS sequence"/>
</dbReference>
<dbReference type="EMBL" id="JARWAL010000010">
    <property type="protein sequence ID" value="MDR5893453.1"/>
    <property type="molecule type" value="Genomic_DNA"/>
</dbReference>
<evidence type="ECO:0000256" key="1">
    <source>
        <dbReference type="SAM" id="Phobius"/>
    </source>
</evidence>
<feature type="transmembrane region" description="Helical" evidence="1">
    <location>
        <begin position="384"/>
        <end position="406"/>
    </location>
</feature>
<dbReference type="RefSeq" id="WP_309637058.1">
    <property type="nucleotide sequence ID" value="NZ_JARWAL010000010.1"/>
</dbReference>
<organism evidence="3 4">
    <name type="scientific">Halomonas mongoliensis</name>
    <dbReference type="NCBI Taxonomy" id="321265"/>
    <lineage>
        <taxon>Bacteria</taxon>
        <taxon>Pseudomonadati</taxon>
        <taxon>Pseudomonadota</taxon>
        <taxon>Gammaproteobacteria</taxon>
        <taxon>Oceanospirillales</taxon>
        <taxon>Halomonadaceae</taxon>
        <taxon>Halomonas</taxon>
    </lineage>
</organism>
<keyword evidence="1" id="KW-0472">Membrane</keyword>
<feature type="transmembrane region" description="Helical" evidence="1">
    <location>
        <begin position="412"/>
        <end position="433"/>
    </location>
</feature>
<accession>A0ABU1GN78</accession>
<keyword evidence="4" id="KW-1185">Reference proteome</keyword>
<keyword evidence="1" id="KW-0812">Transmembrane</keyword>
<feature type="transmembrane region" description="Helical" evidence="1">
    <location>
        <begin position="352"/>
        <end position="372"/>
    </location>
</feature>
<evidence type="ECO:0000256" key="2">
    <source>
        <dbReference type="SAM" id="SignalP"/>
    </source>
</evidence>
<feature type="signal peptide" evidence="2">
    <location>
        <begin position="1"/>
        <end position="21"/>
    </location>
</feature>
<keyword evidence="2" id="KW-0732">Signal</keyword>
<comment type="caution">
    <text evidence="3">The sequence shown here is derived from an EMBL/GenBank/DDBJ whole genome shotgun (WGS) entry which is preliminary data.</text>
</comment>
<feature type="chain" id="PRO_5046903951" evidence="2">
    <location>
        <begin position="22"/>
        <end position="445"/>
    </location>
</feature>
<keyword evidence="1" id="KW-1133">Transmembrane helix</keyword>
<sequence length="445" mass="46935">MSSSAHHLWPTLLLAFGLAAAAVTWAQAPPLDEEATPPLSPVEEVTFAWEHGVESLRVRDLEGRELDAEVEPLPQEPGRVSLRVPTLGPFVVKGDAMETRRLTSEERQVLPGGLFLPPTDEPAEVMVPPGLGITPLPPLPPRLATWLRLTAVASPVPATWNPLTGTYHIELSFGVHPSDEDRFSPGQTLEQPIEVRIGLRGLTTREALSPLLIEALGLANEQSLVLDFLPSTARPTLEVRSTLSDVNLELEALPRLEVRPESTSMVGLGLARMVVNVEQVAPHGEPLRATHPTRIALTVDGPATPDPSELHLEPEESTAAFDLRSSGLAPLTVTAVAGSLRGEATIQQRAPWGPIFAALFGGALGGFGRRFIKGAGKTSTPLRLLEGGMVALVAYVAGVLGVGYLALPAAVVATEAGAFLTGALSGLIGVNVLERLQGKASAQAG</sequence>
<evidence type="ECO:0000313" key="4">
    <source>
        <dbReference type="Proteomes" id="UP001252270"/>
    </source>
</evidence>
<proteinExistence type="predicted"/>
<gene>
    <name evidence="3" type="ORF">QC820_11590</name>
</gene>
<name>A0ABU1GN78_9GAMM</name>
<protein>
    <submittedName>
        <fullName evidence="3">TIGR04086 family membrane protein</fullName>
    </submittedName>
</protein>
<reference evidence="3 4" key="1">
    <citation type="submission" date="2023-04" db="EMBL/GenBank/DDBJ databases">
        <title>A long-awaited taxogenomic arrangement of the family Halomonadaceae.</title>
        <authorList>
            <person name="De La Haba R."/>
            <person name="Chuvochina M."/>
            <person name="Wittouck S."/>
            <person name="Arahal D.R."/>
            <person name="Sanchez-Porro C."/>
            <person name="Hugenholtz P."/>
            <person name="Ventosa A."/>
        </authorList>
    </citation>
    <scope>NUCLEOTIDE SEQUENCE [LARGE SCALE GENOMIC DNA]</scope>
    <source>
        <strain evidence="3 4">DSM 17332</strain>
    </source>
</reference>
<evidence type="ECO:0000313" key="3">
    <source>
        <dbReference type="EMBL" id="MDR5893453.1"/>
    </source>
</evidence>